<reference evidence="1 2" key="1">
    <citation type="submission" date="2006-03" db="EMBL/GenBank/DDBJ databases">
        <title>Complete sequence of chromosome of Nitrobacter hamburgensis X14.</title>
        <authorList>
            <consortium name="US DOE Joint Genome Institute"/>
            <person name="Copeland A."/>
            <person name="Lucas S."/>
            <person name="Lapidus A."/>
            <person name="Barry K."/>
            <person name="Detter J.C."/>
            <person name="Glavina del Rio T."/>
            <person name="Hammon N."/>
            <person name="Israni S."/>
            <person name="Dalin E."/>
            <person name="Tice H."/>
            <person name="Pitluck S."/>
            <person name="Chain P."/>
            <person name="Malfatti S."/>
            <person name="Shin M."/>
            <person name="Vergez L."/>
            <person name="Schmutz J."/>
            <person name="Larimer F."/>
            <person name="Land M."/>
            <person name="Hauser L."/>
            <person name="Kyrpides N."/>
            <person name="Ivanova N."/>
            <person name="Ward B."/>
            <person name="Arp D."/>
            <person name="Klotz M."/>
            <person name="Stein L."/>
            <person name="O'Mullan G."/>
            <person name="Starkenburg S."/>
            <person name="Sayavedra L."/>
            <person name="Poret-Peterson A.T."/>
            <person name="Gentry M.E."/>
            <person name="Bruce D."/>
            <person name="Richardson P."/>
        </authorList>
    </citation>
    <scope>NUCLEOTIDE SEQUENCE [LARGE SCALE GENOMIC DNA]</scope>
    <source>
        <strain evidence="2">DSM 10229 / NCIMB 13809 / X14</strain>
    </source>
</reference>
<evidence type="ECO:0000313" key="2">
    <source>
        <dbReference type="Proteomes" id="UP000001953"/>
    </source>
</evidence>
<gene>
    <name evidence="1" type="ordered locus">Nham_2494</name>
</gene>
<protein>
    <submittedName>
        <fullName evidence="1">Uncharacterized protein</fullName>
    </submittedName>
</protein>
<proteinExistence type="predicted"/>
<evidence type="ECO:0000313" key="1">
    <source>
        <dbReference type="EMBL" id="ABE63284.1"/>
    </source>
</evidence>
<dbReference type="HOGENOM" id="CLU_1658932_0_0_5"/>
<organism evidence="1 2">
    <name type="scientific">Nitrobacter hamburgensis (strain DSM 10229 / NCIMB 13809 / X14)</name>
    <dbReference type="NCBI Taxonomy" id="323097"/>
    <lineage>
        <taxon>Bacteria</taxon>
        <taxon>Pseudomonadati</taxon>
        <taxon>Pseudomonadota</taxon>
        <taxon>Alphaproteobacteria</taxon>
        <taxon>Hyphomicrobiales</taxon>
        <taxon>Nitrobacteraceae</taxon>
        <taxon>Nitrobacter</taxon>
    </lineage>
</organism>
<name>Q1QKG3_NITHX</name>
<keyword evidence="2" id="KW-1185">Reference proteome</keyword>
<dbReference type="AlphaFoldDB" id="Q1QKG3"/>
<dbReference type="KEGG" id="nha:Nham_2494"/>
<accession>Q1QKG3</accession>
<dbReference type="Proteomes" id="UP000001953">
    <property type="component" value="Chromosome"/>
</dbReference>
<sequence>MVRVSCEAIHLRQPAWAQRDSVRPARGQSTIPVTGASQCHCAYSKIANAMMKASNSNAPKMKLFLPRLILLRILLKSCEELRHSQKSFIVHASVVSRSSFSNQVPSRHPAVIGVPQGISPTCWRWCTPHRPPAIDKFLFDLTRLFGLSHYPARRASRPI</sequence>
<dbReference type="EMBL" id="CP000319">
    <property type="protein sequence ID" value="ABE63284.1"/>
    <property type="molecule type" value="Genomic_DNA"/>
</dbReference>